<evidence type="ECO:0000256" key="3">
    <source>
        <dbReference type="ARBA" id="ARBA00022884"/>
    </source>
</evidence>
<dbReference type="NCBIfam" id="NF004363">
    <property type="entry name" value="PRK05738.2-4"/>
    <property type="match status" value="1"/>
</dbReference>
<dbReference type="InterPro" id="IPR013025">
    <property type="entry name" value="Ribosomal_uL23-like"/>
</dbReference>
<dbReference type="FunFam" id="3.30.70.330:FF:000001">
    <property type="entry name" value="50S ribosomal protein L23"/>
    <property type="match status" value="1"/>
</dbReference>
<keyword evidence="4 6" id="KW-0689">Ribosomal protein</keyword>
<gene>
    <name evidence="6" type="primary">rplW</name>
    <name evidence="8" type="ORF">DRJ04_00400</name>
</gene>
<protein>
    <recommendedName>
        <fullName evidence="6">Large ribosomal subunit protein uL23</fullName>
    </recommendedName>
</protein>
<dbReference type="Gene3D" id="3.30.70.330">
    <property type="match status" value="1"/>
</dbReference>
<keyword evidence="5 6" id="KW-0687">Ribonucleoprotein</keyword>
<dbReference type="GO" id="GO:1990904">
    <property type="term" value="C:ribonucleoprotein complex"/>
    <property type="evidence" value="ECO:0007669"/>
    <property type="project" value="UniProtKB-KW"/>
</dbReference>
<dbReference type="GO" id="GO:0006412">
    <property type="term" value="P:translation"/>
    <property type="evidence" value="ECO:0007669"/>
    <property type="project" value="UniProtKB-UniRule"/>
</dbReference>
<dbReference type="SUPFAM" id="SSF54189">
    <property type="entry name" value="Ribosomal proteins S24e, L23 and L15e"/>
    <property type="match status" value="1"/>
</dbReference>
<comment type="subunit">
    <text evidence="6">Part of the 50S ribosomal subunit. Contacts protein L29, and trigger factor when it is bound to the ribosome.</text>
</comment>
<dbReference type="PROSITE" id="PS00050">
    <property type="entry name" value="RIBOSOMAL_L23"/>
    <property type="match status" value="1"/>
</dbReference>
<dbReference type="GO" id="GO:0019843">
    <property type="term" value="F:rRNA binding"/>
    <property type="evidence" value="ECO:0007669"/>
    <property type="project" value="UniProtKB-UniRule"/>
</dbReference>
<evidence type="ECO:0000256" key="5">
    <source>
        <dbReference type="ARBA" id="ARBA00023274"/>
    </source>
</evidence>
<evidence type="ECO:0000256" key="1">
    <source>
        <dbReference type="ARBA" id="ARBA00006700"/>
    </source>
</evidence>
<keyword evidence="3 6" id="KW-0694">RNA-binding</keyword>
<evidence type="ECO:0000313" key="9">
    <source>
        <dbReference type="Proteomes" id="UP000280417"/>
    </source>
</evidence>
<comment type="similarity">
    <text evidence="1 6 7">Belongs to the universal ribosomal protein uL23 family.</text>
</comment>
<evidence type="ECO:0000256" key="2">
    <source>
        <dbReference type="ARBA" id="ARBA00022730"/>
    </source>
</evidence>
<organism evidence="8 9">
    <name type="scientific">Aerophobetes bacterium</name>
    <dbReference type="NCBI Taxonomy" id="2030807"/>
    <lineage>
        <taxon>Bacteria</taxon>
        <taxon>Candidatus Aerophobota</taxon>
    </lineage>
</organism>
<dbReference type="InterPro" id="IPR012678">
    <property type="entry name" value="Ribosomal_uL23/eL15/eS24_sf"/>
</dbReference>
<evidence type="ECO:0000256" key="4">
    <source>
        <dbReference type="ARBA" id="ARBA00022980"/>
    </source>
</evidence>
<evidence type="ECO:0000256" key="7">
    <source>
        <dbReference type="RuleBase" id="RU003934"/>
    </source>
</evidence>
<name>A0A662DI57_UNCAE</name>
<accession>A0A662DI57</accession>
<dbReference type="InterPro" id="IPR001014">
    <property type="entry name" value="Ribosomal_uL23_CS"/>
</dbReference>
<evidence type="ECO:0000313" key="8">
    <source>
        <dbReference type="EMBL" id="RLE15410.1"/>
    </source>
</evidence>
<dbReference type="GO" id="GO:0003735">
    <property type="term" value="F:structural constituent of ribosome"/>
    <property type="evidence" value="ECO:0007669"/>
    <property type="project" value="InterPro"/>
</dbReference>
<dbReference type="GO" id="GO:0005840">
    <property type="term" value="C:ribosome"/>
    <property type="evidence" value="ECO:0007669"/>
    <property type="project" value="UniProtKB-KW"/>
</dbReference>
<comment type="function">
    <text evidence="6">One of the early assembly proteins it binds 23S rRNA. One of the proteins that surrounds the polypeptide exit tunnel on the outside of the ribosome. Forms the main docking site for trigger factor binding to the ribosome.</text>
</comment>
<dbReference type="EMBL" id="QMQA01000005">
    <property type="protein sequence ID" value="RLE15410.1"/>
    <property type="molecule type" value="Genomic_DNA"/>
</dbReference>
<evidence type="ECO:0000256" key="6">
    <source>
        <dbReference type="HAMAP-Rule" id="MF_01369"/>
    </source>
</evidence>
<dbReference type="AlphaFoldDB" id="A0A662DI57"/>
<proteinExistence type="inferred from homology"/>
<reference evidence="8 9" key="1">
    <citation type="submission" date="2018-06" db="EMBL/GenBank/DDBJ databases">
        <title>Extensive metabolic versatility and redundancy in microbially diverse, dynamic hydrothermal sediments.</title>
        <authorList>
            <person name="Dombrowski N."/>
            <person name="Teske A."/>
            <person name="Baker B.J."/>
        </authorList>
    </citation>
    <scope>NUCLEOTIDE SEQUENCE [LARGE SCALE GENOMIC DNA]</scope>
    <source>
        <strain evidence="8">B3_G15</strain>
    </source>
</reference>
<dbReference type="Pfam" id="PF00276">
    <property type="entry name" value="Ribosomal_L23"/>
    <property type="match status" value="1"/>
</dbReference>
<dbReference type="HAMAP" id="MF_01369_B">
    <property type="entry name" value="Ribosomal_uL23_B"/>
    <property type="match status" value="1"/>
</dbReference>
<dbReference type="PANTHER" id="PTHR11620">
    <property type="entry name" value="60S RIBOSOMAL PROTEIN L23A"/>
    <property type="match status" value="1"/>
</dbReference>
<sequence>MSKSPYNIIMGPVVTEKATDLQKEGIYIFKVPPGANKIEIKNAVEELFNVKVDKVRTLTVKPKYRKWRTRVVGKTSRWKKAIVKLKEGYTIERLGV</sequence>
<comment type="caution">
    <text evidence="8">The sequence shown here is derived from an EMBL/GenBank/DDBJ whole genome shotgun (WGS) entry which is preliminary data.</text>
</comment>
<dbReference type="Proteomes" id="UP000280417">
    <property type="component" value="Unassembled WGS sequence"/>
</dbReference>
<dbReference type="InterPro" id="IPR012677">
    <property type="entry name" value="Nucleotide-bd_a/b_plait_sf"/>
</dbReference>
<keyword evidence="2 6" id="KW-0699">rRNA-binding</keyword>